<dbReference type="GO" id="GO:0009082">
    <property type="term" value="P:branched-chain amino acid biosynthetic process"/>
    <property type="evidence" value="ECO:0007669"/>
    <property type="project" value="TreeGrafter"/>
</dbReference>
<organism evidence="5 6">
    <name type="scientific">Cylindrodendrum hubeiense</name>
    <dbReference type="NCBI Taxonomy" id="595255"/>
    <lineage>
        <taxon>Eukaryota</taxon>
        <taxon>Fungi</taxon>
        <taxon>Dikarya</taxon>
        <taxon>Ascomycota</taxon>
        <taxon>Pezizomycotina</taxon>
        <taxon>Sordariomycetes</taxon>
        <taxon>Hypocreomycetidae</taxon>
        <taxon>Hypocreales</taxon>
        <taxon>Nectriaceae</taxon>
        <taxon>Cylindrodendrum</taxon>
    </lineage>
</organism>
<dbReference type="InterPro" id="IPR050165">
    <property type="entry name" value="DHAD_IlvD/Edd"/>
</dbReference>
<evidence type="ECO:0000313" key="5">
    <source>
        <dbReference type="EMBL" id="KAF7535905.1"/>
    </source>
</evidence>
<name>A0A9P5GST4_9HYPO</name>
<dbReference type="OrthoDB" id="3851628at2759"/>
<reference evidence="5" key="1">
    <citation type="submission" date="2020-03" db="EMBL/GenBank/DDBJ databases">
        <title>Draft Genome Sequence of Cylindrodendrum hubeiense.</title>
        <authorList>
            <person name="Buettner E."/>
            <person name="Kellner H."/>
        </authorList>
    </citation>
    <scope>NUCLEOTIDE SEQUENCE</scope>
    <source>
        <strain evidence="5">IHI 201604</strain>
    </source>
</reference>
<dbReference type="Pfam" id="PF00920">
    <property type="entry name" value="ILVD_EDD_N"/>
    <property type="match status" value="1"/>
</dbReference>
<gene>
    <name evidence="5" type="ORF">G7Z17_g13125</name>
</gene>
<sequence>MADHQQASADPAPTRDPKAPKDYIQFPCLPPGGPLNRWSAKITREHDYPGAQAMLYGAGVPNREMMKTAPQVGVATVWWQGNPCNTHLLDLGQIVKKAIEKEGMLGWQFNTVGVSDAITMGGEGE</sequence>
<comment type="similarity">
    <text evidence="1">Belongs to the IlvD/Edd family.</text>
</comment>
<keyword evidence="6" id="KW-1185">Reference proteome</keyword>
<dbReference type="InterPro" id="IPR037237">
    <property type="entry name" value="IlvD/EDD_N"/>
</dbReference>
<evidence type="ECO:0000256" key="2">
    <source>
        <dbReference type="ARBA" id="ARBA00023239"/>
    </source>
</evidence>
<dbReference type="GO" id="GO:0004160">
    <property type="term" value="F:dihydroxy-acid dehydratase activity"/>
    <property type="evidence" value="ECO:0007669"/>
    <property type="project" value="TreeGrafter"/>
</dbReference>
<keyword evidence="2" id="KW-0456">Lyase</keyword>
<dbReference type="SUPFAM" id="SSF143975">
    <property type="entry name" value="IlvD/EDD N-terminal domain-like"/>
    <property type="match status" value="1"/>
</dbReference>
<dbReference type="AlphaFoldDB" id="A0A9P5GST4"/>
<evidence type="ECO:0000259" key="4">
    <source>
        <dbReference type="Pfam" id="PF00920"/>
    </source>
</evidence>
<dbReference type="EMBL" id="JAANBB010000695">
    <property type="protein sequence ID" value="KAF7535905.1"/>
    <property type="molecule type" value="Genomic_DNA"/>
</dbReference>
<protein>
    <recommendedName>
        <fullName evidence="4">Dihydroxy-acid/6-phosphogluconate dehydratase N-terminal domain-containing protein</fullName>
    </recommendedName>
</protein>
<feature type="region of interest" description="Disordered" evidence="3">
    <location>
        <begin position="1"/>
        <end position="23"/>
    </location>
</feature>
<comment type="caution">
    <text evidence="5">The sequence shown here is derived from an EMBL/GenBank/DDBJ whole genome shotgun (WGS) entry which is preliminary data.</text>
</comment>
<evidence type="ECO:0000313" key="6">
    <source>
        <dbReference type="Proteomes" id="UP000722485"/>
    </source>
</evidence>
<proteinExistence type="inferred from homology"/>
<feature type="domain" description="Dihydroxy-acid/6-phosphogluconate dehydratase N-terminal" evidence="4">
    <location>
        <begin position="70"/>
        <end position="124"/>
    </location>
</feature>
<dbReference type="GO" id="GO:0005739">
    <property type="term" value="C:mitochondrion"/>
    <property type="evidence" value="ECO:0007669"/>
    <property type="project" value="TreeGrafter"/>
</dbReference>
<evidence type="ECO:0000256" key="3">
    <source>
        <dbReference type="SAM" id="MobiDB-lite"/>
    </source>
</evidence>
<dbReference type="Proteomes" id="UP000722485">
    <property type="component" value="Unassembled WGS sequence"/>
</dbReference>
<evidence type="ECO:0000256" key="1">
    <source>
        <dbReference type="ARBA" id="ARBA00006486"/>
    </source>
</evidence>
<accession>A0A9P5GST4</accession>
<dbReference type="PANTHER" id="PTHR21000:SF13">
    <property type="entry name" value="DIHYDROXY-ACID DEHYDRATASE"/>
    <property type="match status" value="1"/>
</dbReference>
<dbReference type="InterPro" id="IPR000581">
    <property type="entry name" value="ILV_EDD_N"/>
</dbReference>
<dbReference type="PANTHER" id="PTHR21000">
    <property type="entry name" value="DIHYDROXY-ACID DEHYDRATASE DAD"/>
    <property type="match status" value="1"/>
</dbReference>